<dbReference type="PANTHER" id="PTHR35866">
    <property type="entry name" value="PUTATIVE-RELATED"/>
    <property type="match status" value="1"/>
</dbReference>
<proteinExistence type="predicted"/>
<dbReference type="Proteomes" id="UP000885664">
    <property type="component" value="Unassembled WGS sequence"/>
</dbReference>
<comment type="caution">
    <text evidence="1">The sequence shown here is derived from an EMBL/GenBank/DDBJ whole genome shotgun (WGS) entry which is preliminary data.</text>
</comment>
<accession>A0A7C2UQ30</accession>
<name>A0A7C2UQ30_9CREN</name>
<protein>
    <submittedName>
        <fullName evidence="1">YkgJ family cysteine cluster protein</fullName>
    </submittedName>
</protein>
<evidence type="ECO:0000313" key="1">
    <source>
        <dbReference type="EMBL" id="HEU97547.1"/>
    </source>
</evidence>
<organism evidence="1">
    <name type="scientific">Fervidicoccus fontis</name>
    <dbReference type="NCBI Taxonomy" id="683846"/>
    <lineage>
        <taxon>Archaea</taxon>
        <taxon>Thermoproteota</taxon>
        <taxon>Thermoprotei</taxon>
        <taxon>Fervidicoccales</taxon>
        <taxon>Fervidicoccaceae</taxon>
        <taxon>Fervidicoccus</taxon>
    </lineage>
</organism>
<dbReference type="PANTHER" id="PTHR35866:SF2">
    <property type="entry name" value="YKGJ FAMILY CYSTEINE CLUSTER PROTEIN"/>
    <property type="match status" value="1"/>
</dbReference>
<dbReference type="AlphaFoldDB" id="A0A7C2UQ30"/>
<dbReference type="EMBL" id="DSFE01000039">
    <property type="protein sequence ID" value="HEU97547.1"/>
    <property type="molecule type" value="Genomic_DNA"/>
</dbReference>
<reference evidence="1" key="1">
    <citation type="journal article" date="2020" name="mSystems">
        <title>Genome- and Community-Level Interaction Insights into Carbon Utilization and Element Cycling Functions of Hydrothermarchaeota in Hydrothermal Sediment.</title>
        <authorList>
            <person name="Zhou Z."/>
            <person name="Liu Y."/>
            <person name="Xu W."/>
            <person name="Pan J."/>
            <person name="Luo Z.H."/>
            <person name="Li M."/>
        </authorList>
    </citation>
    <scope>NUCLEOTIDE SEQUENCE [LARGE SCALE GENOMIC DNA]</scope>
    <source>
        <strain evidence="1">SpSt-1259</strain>
    </source>
</reference>
<sequence length="187" mass="21389">MVEKAKKLGKLRLLGAQEKFRFSCERCDLCCGTGPNVSVTIFDAVRMAKKVGVGVEEFIRTYLKVILADMIPVMTLQGDMKGRCVFLGFDHEGKTYCKIYEARPMKCRLYPLKIVKLSGNLLALDEECPGVGKGEETQPPWEEIENYRKEIKRHYEILMRLIIHEGKDPLDALREALILAKDELEKH</sequence>
<dbReference type="InterPro" id="IPR005358">
    <property type="entry name" value="Puta_zinc/iron-chelating_dom"/>
</dbReference>
<dbReference type="Pfam" id="PF03692">
    <property type="entry name" value="CxxCxxCC"/>
    <property type="match status" value="1"/>
</dbReference>
<gene>
    <name evidence="1" type="ORF">ENO36_01655</name>
</gene>